<feature type="domain" description="Sulfatase-modifying factor enzyme-like" evidence="1">
    <location>
        <begin position="341"/>
        <end position="413"/>
    </location>
</feature>
<accession>A0A3D8VE24</accession>
<dbReference type="GO" id="GO:0052699">
    <property type="term" value="P:ergothioneine biosynthetic process"/>
    <property type="evidence" value="ECO:0007669"/>
    <property type="project" value="InterPro"/>
</dbReference>
<dbReference type="InterPro" id="IPR034660">
    <property type="entry name" value="DinB/YfiT-like"/>
</dbReference>
<sequence>MPITESEQVIKSFQEVRKSTKQLVSHLQTEDFLLQASTHVSPTKWHLAHTTWFFEKFILEDYIQGYQHFNPVFLYLFNSYYETVGTPHPQAKRGLISRPTVQETMEYRDYVDQRIVEILEKHSQDAGIIDLIEIGLQHEQQHQELILMDIKYNFSFNPFQPVFKVEEFKKAGEASALTFHSFEGGLVEIGHDGDGFSFDNERPRHTTYLHPFQMADRPVTNADYIEFIDDGGYENPQYWLSDGWQMAKEEGWKSPQYWQREEEKWYIFTLGGLQLIDLHAPVCHVSFYEADAYARWAGRRLPTEQEWEFVMSDQGVGGHFMEDGHFHPHSEYAQERFKKAFGDVWEWTRSPYVPYPRSKPLEGALGEYNAKFMANQIVLKGGSCVTPRTHIRPTYRNFFYPQMRWQFSGIRLADDA</sequence>
<gene>
    <name evidence="2" type="ORF">DXT76_19460</name>
</gene>
<dbReference type="InterPro" id="IPR017806">
    <property type="entry name" value="EgtB"/>
</dbReference>
<organism evidence="2 3">
    <name type="scientific">Halobacillus trueperi</name>
    <dbReference type="NCBI Taxonomy" id="156205"/>
    <lineage>
        <taxon>Bacteria</taxon>
        <taxon>Bacillati</taxon>
        <taxon>Bacillota</taxon>
        <taxon>Bacilli</taxon>
        <taxon>Bacillales</taxon>
        <taxon>Bacillaceae</taxon>
        <taxon>Halobacillus</taxon>
    </lineage>
</organism>
<dbReference type="NCBIfam" id="TIGR03440">
    <property type="entry name" value="egtB_TIGR03440"/>
    <property type="match status" value="1"/>
</dbReference>
<dbReference type="InterPro" id="IPR005532">
    <property type="entry name" value="SUMF_dom"/>
</dbReference>
<proteinExistence type="predicted"/>
<protein>
    <submittedName>
        <fullName evidence="2">Ergothioneine biosynthesis protein EgtB</fullName>
    </submittedName>
</protein>
<dbReference type="SUPFAM" id="SSF109854">
    <property type="entry name" value="DinB/YfiT-like putative metalloenzymes"/>
    <property type="match status" value="1"/>
</dbReference>
<dbReference type="PANTHER" id="PTHR23150">
    <property type="entry name" value="SULFATASE MODIFYING FACTOR 1, 2"/>
    <property type="match status" value="1"/>
</dbReference>
<reference evidence="2 3" key="1">
    <citation type="submission" date="2018-08" db="EMBL/GenBank/DDBJ databases">
        <title>Genome sequence of strict halophilic Halobacillus trueperi SS1 isolated from Lunsu, a salty water body of North West Himalayas.</title>
        <authorList>
            <person name="Gupta S."/>
            <person name="Sharma P."/>
            <person name="Dev K."/>
            <person name="Baumler D."/>
            <person name="Sourirajan A."/>
        </authorList>
    </citation>
    <scope>NUCLEOTIDE SEQUENCE [LARGE SCALE GENOMIC DNA]</scope>
    <source>
        <strain evidence="2 3">SS1</strain>
    </source>
</reference>
<dbReference type="PANTHER" id="PTHR23150:SF36">
    <property type="entry name" value="HERCYNINE OXYGENASE"/>
    <property type="match status" value="1"/>
</dbReference>
<comment type="caution">
    <text evidence="2">The sequence shown here is derived from an EMBL/GenBank/DDBJ whole genome shotgun (WGS) entry which is preliminary data.</text>
</comment>
<dbReference type="InterPro" id="IPR051043">
    <property type="entry name" value="Sulfatase_Mod_Factor_Kinase"/>
</dbReference>
<dbReference type="InterPro" id="IPR042095">
    <property type="entry name" value="SUMF_sf"/>
</dbReference>
<dbReference type="Gene3D" id="3.90.1580.10">
    <property type="entry name" value="paralog of FGE (formylglycine-generating enzyme)"/>
    <property type="match status" value="2"/>
</dbReference>
<dbReference type="InterPro" id="IPR016187">
    <property type="entry name" value="CTDL_fold"/>
</dbReference>
<dbReference type="AlphaFoldDB" id="A0A3D8VE24"/>
<evidence type="ECO:0000259" key="1">
    <source>
        <dbReference type="Pfam" id="PF03781"/>
    </source>
</evidence>
<name>A0A3D8VE24_9BACI</name>
<dbReference type="RefSeq" id="WP_115895111.1">
    <property type="nucleotide sequence ID" value="NZ_QTLC01000074.1"/>
</dbReference>
<dbReference type="SUPFAM" id="SSF56436">
    <property type="entry name" value="C-type lectin-like"/>
    <property type="match status" value="1"/>
</dbReference>
<feature type="domain" description="Sulfatase-modifying factor enzyme-like" evidence="1">
    <location>
        <begin position="182"/>
        <end position="313"/>
    </location>
</feature>
<dbReference type="EMBL" id="QTLC01000074">
    <property type="protein sequence ID" value="RDY67600.1"/>
    <property type="molecule type" value="Genomic_DNA"/>
</dbReference>
<evidence type="ECO:0000313" key="2">
    <source>
        <dbReference type="EMBL" id="RDY67600.1"/>
    </source>
</evidence>
<evidence type="ECO:0000313" key="3">
    <source>
        <dbReference type="Proteomes" id="UP000257032"/>
    </source>
</evidence>
<dbReference type="Proteomes" id="UP000257032">
    <property type="component" value="Unassembled WGS sequence"/>
</dbReference>
<dbReference type="Pfam" id="PF03781">
    <property type="entry name" value="FGE-sulfatase"/>
    <property type="match status" value="2"/>
</dbReference>